<reference evidence="2" key="1">
    <citation type="journal article" date="2007" name="Plant Cell">
        <title>Dothideomycete-plant interactions illuminated by genome sequencing and EST analysis of the wheat pathogen Stagonospora nodorum.</title>
        <authorList>
            <person name="Hane J.K."/>
            <person name="Lowe R.G."/>
            <person name="Solomon P.S."/>
            <person name="Tan K.C."/>
            <person name="Schoch C.L."/>
            <person name="Spatafora J.W."/>
            <person name="Crous P.W."/>
            <person name="Kodira C."/>
            <person name="Birren B.W."/>
            <person name="Galagan J.E."/>
            <person name="Torriani S.F."/>
            <person name="McDonald B.A."/>
            <person name="Oliver R.P."/>
        </authorList>
    </citation>
    <scope>NUCLEOTIDE SEQUENCE [LARGE SCALE GENOMIC DNA]</scope>
    <source>
        <strain evidence="2">SN15 / ATCC MYA-4574 / FGSC 10173</strain>
    </source>
</reference>
<sequence>MSFGLVVGGQFFLKRLLHFLQPSRRLHIQPVSAANISGV</sequence>
<protein>
    <submittedName>
        <fullName evidence="1">Uncharacterized protein</fullName>
    </submittedName>
</protein>
<dbReference type="KEGG" id="pno:SNOG_06080"/>
<evidence type="ECO:0000313" key="1">
    <source>
        <dbReference type="EMBL" id="EAT87144.1"/>
    </source>
</evidence>
<dbReference type="HOGENOM" id="CLU_3320236_0_0_1"/>
<dbReference type="Proteomes" id="UP000001055">
    <property type="component" value="Unassembled WGS sequence"/>
</dbReference>
<organism evidence="1 2">
    <name type="scientific">Phaeosphaeria nodorum (strain SN15 / ATCC MYA-4574 / FGSC 10173)</name>
    <name type="common">Glume blotch fungus</name>
    <name type="synonym">Parastagonospora nodorum</name>
    <dbReference type="NCBI Taxonomy" id="321614"/>
    <lineage>
        <taxon>Eukaryota</taxon>
        <taxon>Fungi</taxon>
        <taxon>Dikarya</taxon>
        <taxon>Ascomycota</taxon>
        <taxon>Pezizomycotina</taxon>
        <taxon>Dothideomycetes</taxon>
        <taxon>Pleosporomycetidae</taxon>
        <taxon>Pleosporales</taxon>
        <taxon>Pleosporineae</taxon>
        <taxon>Phaeosphaeriaceae</taxon>
        <taxon>Parastagonospora</taxon>
    </lineage>
</organism>
<dbReference type="InParanoid" id="Q0UQ84"/>
<name>Q0UQ84_PHANO</name>
<accession>Q0UQ84</accession>
<dbReference type="EMBL" id="CH445332">
    <property type="protein sequence ID" value="EAT87144.1"/>
    <property type="molecule type" value="Genomic_DNA"/>
</dbReference>
<dbReference type="GeneID" id="5973344"/>
<proteinExistence type="predicted"/>
<evidence type="ECO:0000313" key="2">
    <source>
        <dbReference type="Proteomes" id="UP000001055"/>
    </source>
</evidence>
<dbReference type="AlphaFoldDB" id="Q0UQ84"/>
<gene>
    <name evidence="1" type="ORF">SNOG_06080</name>
</gene>
<dbReference type="RefSeq" id="XP_001796467.1">
    <property type="nucleotide sequence ID" value="XM_001796415.1"/>
</dbReference>